<keyword evidence="2" id="KW-1185">Reference proteome</keyword>
<reference evidence="1" key="1">
    <citation type="submission" date="2022-08" db="EMBL/GenBank/DDBJ databases">
        <authorList>
            <person name="Kallberg Y."/>
            <person name="Tangrot J."/>
            <person name="Rosling A."/>
        </authorList>
    </citation>
    <scope>NUCLEOTIDE SEQUENCE</scope>
    <source>
        <strain evidence="1">Wild A</strain>
    </source>
</reference>
<organism evidence="1 2">
    <name type="scientific">Funneliformis geosporum</name>
    <dbReference type="NCBI Taxonomy" id="1117311"/>
    <lineage>
        <taxon>Eukaryota</taxon>
        <taxon>Fungi</taxon>
        <taxon>Fungi incertae sedis</taxon>
        <taxon>Mucoromycota</taxon>
        <taxon>Glomeromycotina</taxon>
        <taxon>Glomeromycetes</taxon>
        <taxon>Glomerales</taxon>
        <taxon>Glomeraceae</taxon>
        <taxon>Funneliformis</taxon>
    </lineage>
</organism>
<protein>
    <submittedName>
        <fullName evidence="1">13534_t:CDS:1</fullName>
    </submittedName>
</protein>
<dbReference type="Proteomes" id="UP001153678">
    <property type="component" value="Unassembled WGS sequence"/>
</dbReference>
<dbReference type="OrthoDB" id="10645674at2759"/>
<accession>A0A9W4SAY2</accession>
<comment type="caution">
    <text evidence="1">The sequence shown here is derived from an EMBL/GenBank/DDBJ whole genome shotgun (WGS) entry which is preliminary data.</text>
</comment>
<dbReference type="EMBL" id="CAMKVN010000030">
    <property type="protein sequence ID" value="CAI2162250.1"/>
    <property type="molecule type" value="Genomic_DNA"/>
</dbReference>
<sequence>MDLLAVVAKYLLEKQGSSIGKEDVKNILEDLKERKLYRSRSEVISHTTLESKISQLCYFMIGYQDGSRKNFIFSPLGKLYLDNFYTSAINRSYVFLTLLFSIQYPHPHSTSPNYQLFPFRMIFKLLTDSRLGNMLYNYEIFMFVMRTRSNDLATYENLIQEILKYRSKNDGEIEELIKDNQHEYKNTNPTKRTYIKKAITINSNYLNFFDEKPIQLDDPNSLKIENVKLIYSKLPNNLLDYGVVDKENKKDRELFEIPRLIVSHSQNIETGSSKQFEEVIEKAMNLFYDVKAQRISGAGNTDIECLYILSEKDKQKFNVDAKSTAKKLIQINPGRLKQHIAKTNARYCIVITPEYTPSAIKDIQGENIGIHEIIDNNYGEDISQKVYDLTFKTYGSGNGGGVAKREQVKCFNNLEYVMVKKISRIVYTDKSPYEKKIDLFNFLKDLDLGELEEGKNKKINLLLLGRVYNELAKQNLREYKKLEGDSQNEIK</sequence>
<name>A0A9W4SAY2_9GLOM</name>
<evidence type="ECO:0000313" key="2">
    <source>
        <dbReference type="Proteomes" id="UP001153678"/>
    </source>
</evidence>
<gene>
    <name evidence="1" type="ORF">FWILDA_LOCUS460</name>
</gene>
<dbReference type="AlphaFoldDB" id="A0A9W4SAY2"/>
<evidence type="ECO:0000313" key="1">
    <source>
        <dbReference type="EMBL" id="CAI2162250.1"/>
    </source>
</evidence>
<proteinExistence type="predicted"/>